<dbReference type="AlphaFoldDB" id="A0A9P8KVM3"/>
<dbReference type="InterPro" id="IPR011989">
    <property type="entry name" value="ARM-like"/>
</dbReference>
<dbReference type="PANTHER" id="PTHR13102:SF0">
    <property type="entry name" value="NUCLEOLAR PROTEIN 9"/>
    <property type="match status" value="1"/>
</dbReference>
<evidence type="ECO:0000256" key="2">
    <source>
        <dbReference type="ARBA" id="ARBA00016427"/>
    </source>
</evidence>
<feature type="region of interest" description="Disordered" evidence="7">
    <location>
        <begin position="1"/>
        <end position="58"/>
    </location>
</feature>
<evidence type="ECO:0000313" key="8">
    <source>
        <dbReference type="EMBL" id="KAH0537346.1"/>
    </source>
</evidence>
<sequence>MPKENKRRGRRDEKKNEKKRKRREEVEAEILSKKQRFEDQADFGLQDEHDGKQDNIGGASEIPFYGLLNESEQEYFKRADEMLELNQFDPAEERCLFLDNVYKEADGKELKIANSQSCSRLMERLILLSTPAQLKNLFQKFSGHFLNLVQHRFASHCCETLFIKSAPIVTQELTASLEGQQIGADGEIYVSMENLFLFTINELEGNMGYLMTDRFASHVLRVLLVVLSGQPLATSSTASLLRSKKKEKVGVLGFDSGAGHLGLEERPVPEVFQCAIDKVVSETVLGLDATFLRSLATHPTGNPVLQLLLELELSGTDKGRAKGENSILRKLLPDQPLVEGTESASFVNGLLYDPVGSRLLEVIVKNAPGKIFKALYGNLLKTRIGSLAKNETAGFVVVRVLDRLNKQDLEEATKSILPQVSGLVERSRTVVIRSLIQRCAVNGVDTSDIADACRLFLLLRVVPLTFGQVLNSAYGGVISTRLSKMLKLQEYQSPNISEGDIHSLKTDPEQLHGSLLVQSMLAIPGPLSASIFEGFLALPAETLLSMTENQAASRVLQASLTTPTSTAQFKRKIINSLFSDIGRLATSVVGSHVVDALWTATIGLGHYKDRIADELLKNEVAMRESFAGRAVWKNWMMDLFKHKKMDWVAKAKAGERDAASVGKKSGIELAREKFAATRSRNGAEKTLHADGKRKTQGR</sequence>
<dbReference type="InterPro" id="IPR016024">
    <property type="entry name" value="ARM-type_fold"/>
</dbReference>
<evidence type="ECO:0000313" key="9">
    <source>
        <dbReference type="Proteomes" id="UP000698800"/>
    </source>
</evidence>
<evidence type="ECO:0000256" key="3">
    <source>
        <dbReference type="ARBA" id="ARBA00022737"/>
    </source>
</evidence>
<reference evidence="8" key="1">
    <citation type="submission" date="2021-03" db="EMBL/GenBank/DDBJ databases">
        <title>Comparative genomics and phylogenomic investigation of the class Geoglossomycetes provide insights into ecological specialization and systematics.</title>
        <authorList>
            <person name="Melie T."/>
            <person name="Pirro S."/>
            <person name="Miller A.N."/>
            <person name="Quandt A."/>
        </authorList>
    </citation>
    <scope>NUCLEOTIDE SEQUENCE</scope>
    <source>
        <strain evidence="8">GBOQ0MN5Z8</strain>
    </source>
</reference>
<evidence type="ECO:0000256" key="5">
    <source>
        <dbReference type="ARBA" id="ARBA00030932"/>
    </source>
</evidence>
<dbReference type="SMART" id="SM00025">
    <property type="entry name" value="Pumilio"/>
    <property type="match status" value="7"/>
</dbReference>
<dbReference type="Proteomes" id="UP000698800">
    <property type="component" value="Unassembled WGS sequence"/>
</dbReference>
<keyword evidence="3" id="KW-0677">Repeat</keyword>
<gene>
    <name evidence="8" type="ORF">FGG08_005862</name>
</gene>
<dbReference type="PANTHER" id="PTHR13102">
    <property type="entry name" value="NUCLEOLAR PROTEIN 9"/>
    <property type="match status" value="1"/>
</dbReference>
<dbReference type="GO" id="GO:0030688">
    <property type="term" value="C:preribosome, small subunit precursor"/>
    <property type="evidence" value="ECO:0007669"/>
    <property type="project" value="TreeGrafter"/>
</dbReference>
<name>A0A9P8KVM3_9PEZI</name>
<comment type="subcellular location">
    <subcellularLocation>
        <location evidence="1">Nucleus</location>
        <location evidence="1">Nucleolus</location>
    </subcellularLocation>
</comment>
<dbReference type="GO" id="GO:0030686">
    <property type="term" value="C:90S preribosome"/>
    <property type="evidence" value="ECO:0007669"/>
    <property type="project" value="TreeGrafter"/>
</dbReference>
<feature type="region of interest" description="Disordered" evidence="7">
    <location>
        <begin position="676"/>
        <end position="698"/>
    </location>
</feature>
<dbReference type="InterPro" id="IPR001313">
    <property type="entry name" value="Pumilio_RNA-bd_rpt"/>
</dbReference>
<organism evidence="8 9">
    <name type="scientific">Glutinoglossum americanum</name>
    <dbReference type="NCBI Taxonomy" id="1670608"/>
    <lineage>
        <taxon>Eukaryota</taxon>
        <taxon>Fungi</taxon>
        <taxon>Dikarya</taxon>
        <taxon>Ascomycota</taxon>
        <taxon>Pezizomycotina</taxon>
        <taxon>Geoglossomycetes</taxon>
        <taxon>Geoglossales</taxon>
        <taxon>Geoglossaceae</taxon>
        <taxon>Glutinoglossum</taxon>
    </lineage>
</organism>
<evidence type="ECO:0000256" key="1">
    <source>
        <dbReference type="ARBA" id="ARBA00004604"/>
    </source>
</evidence>
<dbReference type="GO" id="GO:0000480">
    <property type="term" value="P:endonucleolytic cleavage in 5'-ETS of tricistronic rRNA transcript (SSU-rRNA, 5.8S rRNA, LSU-rRNA)"/>
    <property type="evidence" value="ECO:0007669"/>
    <property type="project" value="TreeGrafter"/>
</dbReference>
<dbReference type="GO" id="GO:0000472">
    <property type="term" value="P:endonucleolytic cleavage to generate mature 5'-end of SSU-rRNA from (SSU-rRNA, 5.8S rRNA, LSU-rRNA)"/>
    <property type="evidence" value="ECO:0007669"/>
    <property type="project" value="TreeGrafter"/>
</dbReference>
<evidence type="ECO:0000256" key="4">
    <source>
        <dbReference type="ARBA" id="ARBA00024893"/>
    </source>
</evidence>
<dbReference type="Gene3D" id="1.25.10.10">
    <property type="entry name" value="Leucine-rich Repeat Variant"/>
    <property type="match status" value="3"/>
</dbReference>
<dbReference type="InterPro" id="IPR040000">
    <property type="entry name" value="NOP9"/>
</dbReference>
<dbReference type="GO" id="GO:0003723">
    <property type="term" value="F:RNA binding"/>
    <property type="evidence" value="ECO:0007669"/>
    <property type="project" value="InterPro"/>
</dbReference>
<dbReference type="OrthoDB" id="392571at2759"/>
<protein>
    <recommendedName>
        <fullName evidence="2">Nucleolar protein 9</fullName>
    </recommendedName>
    <alternativeName>
        <fullName evidence="5 6">Pumilio domain-containing protein NOP9</fullName>
    </alternativeName>
</protein>
<comment type="function">
    <text evidence="4">RNA-binding nucleolar protein required for pre-rRNA processing. Involved in production of 18S rRNA and assembly of small ribosomal subunit.</text>
</comment>
<feature type="compositionally biased region" description="Basic and acidic residues" evidence="7">
    <location>
        <begin position="1"/>
        <end position="16"/>
    </location>
</feature>
<proteinExistence type="predicted"/>
<evidence type="ECO:0000256" key="6">
    <source>
        <dbReference type="ARBA" id="ARBA00031929"/>
    </source>
</evidence>
<keyword evidence="9" id="KW-1185">Reference proteome</keyword>
<feature type="compositionally biased region" description="Basic and acidic residues" evidence="7">
    <location>
        <begin position="30"/>
        <end position="39"/>
    </location>
</feature>
<comment type="caution">
    <text evidence="8">The sequence shown here is derived from an EMBL/GenBank/DDBJ whole genome shotgun (WGS) entry which is preliminary data.</text>
</comment>
<dbReference type="GO" id="GO:0000056">
    <property type="term" value="P:ribosomal small subunit export from nucleus"/>
    <property type="evidence" value="ECO:0007669"/>
    <property type="project" value="TreeGrafter"/>
</dbReference>
<evidence type="ECO:0000256" key="7">
    <source>
        <dbReference type="SAM" id="MobiDB-lite"/>
    </source>
</evidence>
<dbReference type="Pfam" id="PF22493">
    <property type="entry name" value="PUF_NOP9"/>
    <property type="match status" value="1"/>
</dbReference>
<dbReference type="EMBL" id="JAGHQL010000150">
    <property type="protein sequence ID" value="KAH0537346.1"/>
    <property type="molecule type" value="Genomic_DNA"/>
</dbReference>
<dbReference type="SUPFAM" id="SSF48371">
    <property type="entry name" value="ARM repeat"/>
    <property type="match status" value="1"/>
</dbReference>
<dbReference type="GO" id="GO:0000447">
    <property type="term" value="P:endonucleolytic cleavage in ITS1 to separate SSU-rRNA from 5.8S rRNA and LSU-rRNA from tricistronic rRNA transcript (SSU-rRNA, 5.8S rRNA, LSU-rRNA)"/>
    <property type="evidence" value="ECO:0007669"/>
    <property type="project" value="TreeGrafter"/>
</dbReference>
<accession>A0A9P8KVM3</accession>
<dbReference type="GO" id="GO:0005730">
    <property type="term" value="C:nucleolus"/>
    <property type="evidence" value="ECO:0007669"/>
    <property type="project" value="UniProtKB-SubCell"/>
</dbReference>